<keyword evidence="1" id="KW-0574">Periplasm</keyword>
<evidence type="ECO:0000259" key="2">
    <source>
        <dbReference type="Pfam" id="PF16331"/>
    </source>
</evidence>
<dbReference type="GO" id="GO:0043093">
    <property type="term" value="P:FtsZ-dependent cytokinesis"/>
    <property type="evidence" value="ECO:0007669"/>
    <property type="project" value="UniProtKB-UniRule"/>
</dbReference>
<reference evidence="4" key="1">
    <citation type="submission" date="2016-06" db="EMBL/GenBank/DDBJ databases">
        <authorList>
            <person name="Chen W."/>
            <person name="Hasegawa D.K."/>
        </authorList>
    </citation>
    <scope>NUCLEOTIDE SEQUENCE [LARGE SCALE GENOMIC DNA]</scope>
    <source>
        <strain evidence="4">MEAM1</strain>
    </source>
</reference>
<keyword evidence="1" id="KW-0175">Coiled coil</keyword>
<dbReference type="SUPFAM" id="SSF48452">
    <property type="entry name" value="TPR-like"/>
    <property type="match status" value="1"/>
</dbReference>
<dbReference type="InterPro" id="IPR019734">
    <property type="entry name" value="TPR_rpt"/>
</dbReference>
<feature type="chain" id="PRO_5041748662" description="Cell division coordinator CpoB" evidence="1">
    <location>
        <begin position="27"/>
        <end position="265"/>
    </location>
</feature>
<dbReference type="HAMAP" id="MF_02066">
    <property type="entry name" value="CpoB"/>
    <property type="match status" value="1"/>
</dbReference>
<dbReference type="GO" id="GO:0070206">
    <property type="term" value="P:protein trimerization"/>
    <property type="evidence" value="ECO:0007669"/>
    <property type="project" value="InterPro"/>
</dbReference>
<dbReference type="InterPro" id="IPR034706">
    <property type="entry name" value="CpoB"/>
</dbReference>
<evidence type="ECO:0000313" key="4">
    <source>
        <dbReference type="Proteomes" id="UP000216438"/>
    </source>
</evidence>
<keyword evidence="1" id="KW-0131">Cell cycle</keyword>
<evidence type="ECO:0000256" key="1">
    <source>
        <dbReference type="HAMAP-Rule" id="MF_02066"/>
    </source>
</evidence>
<feature type="signal peptide" evidence="1">
    <location>
        <begin position="1"/>
        <end position="26"/>
    </location>
</feature>
<evidence type="ECO:0000313" key="3">
    <source>
        <dbReference type="EMBL" id="ASX26321.1"/>
    </source>
</evidence>
<dbReference type="Pfam" id="PF16331">
    <property type="entry name" value="TolA_bind_tri"/>
    <property type="match status" value="1"/>
</dbReference>
<dbReference type="Pfam" id="PF13174">
    <property type="entry name" value="TPR_6"/>
    <property type="match status" value="3"/>
</dbReference>
<protein>
    <recommendedName>
        <fullName evidence="1">Cell division coordinator CpoB</fullName>
    </recommendedName>
</protein>
<comment type="similarity">
    <text evidence="1">Belongs to the CpoB family.</text>
</comment>
<sequence precursor="true">MNSNFKQRYSLSLLIGVLTIPSTTMAKAPVSQLNSASMEYRITQLERISGGRGQLLTEYEQKIADLQQDVNDLRGQIQKNQYEIEQIKKKQSNQQGDMPFKNDKTEMQAITLKNTDNKNSATKVATPESKNNEKKDYDAALFFIFEKKDDDQAIIKLQRFVEEYSESIYRPNAYYWLGQLFYNKGMKNKASYYYAVLVKKYHKSPKRPDAMLKVGMIMQETGKTDEAKQIYQRVIEEYPLSAAKKEAQKKLNAAKKNKYSPFSPS</sequence>
<dbReference type="AlphaFoldDB" id="A0A249DXZ6"/>
<accession>A0A249DXZ6</accession>
<dbReference type="RefSeq" id="WP_016857099.1">
    <property type="nucleotide sequence ID" value="NZ_CP016303.1"/>
</dbReference>
<comment type="function">
    <text evidence="1">Mediates coordination of peptidoglycan synthesis and outer membrane constriction during cell division.</text>
</comment>
<dbReference type="Proteomes" id="UP000216438">
    <property type="component" value="Chromosome"/>
</dbReference>
<keyword evidence="1" id="KW-0732">Signal</keyword>
<dbReference type="EMBL" id="CP016303">
    <property type="protein sequence ID" value="ASX26321.1"/>
    <property type="molecule type" value="Genomic_DNA"/>
</dbReference>
<proteinExistence type="inferred from homology"/>
<name>A0A249DXZ6_9ENTR</name>
<feature type="domain" description="YbgF trimerisation" evidence="2">
    <location>
        <begin position="37"/>
        <end position="95"/>
    </location>
</feature>
<organism evidence="3 4">
    <name type="scientific">Candidatus Hamiltonella defensa</name>
    <name type="common">Bemisia tabaci</name>
    <dbReference type="NCBI Taxonomy" id="672795"/>
    <lineage>
        <taxon>Bacteria</taxon>
        <taxon>Pseudomonadati</taxon>
        <taxon>Pseudomonadota</taxon>
        <taxon>Gammaproteobacteria</taxon>
        <taxon>Enterobacterales</taxon>
        <taxon>Enterobacteriaceae</taxon>
        <taxon>aphid secondary symbionts</taxon>
        <taxon>Candidatus Williamhamiltonella</taxon>
    </lineage>
</organism>
<feature type="coiled-coil region" evidence="1">
    <location>
        <begin position="56"/>
        <end position="90"/>
    </location>
</feature>
<dbReference type="NCBIfam" id="TIGR02795">
    <property type="entry name" value="tol_pal_ybgF"/>
    <property type="match status" value="1"/>
</dbReference>
<dbReference type="GO" id="GO:0030288">
    <property type="term" value="C:outer membrane-bounded periplasmic space"/>
    <property type="evidence" value="ECO:0007669"/>
    <property type="project" value="UniProtKB-UniRule"/>
</dbReference>
<dbReference type="Gene3D" id="1.20.5.110">
    <property type="match status" value="1"/>
</dbReference>
<dbReference type="InterPro" id="IPR014162">
    <property type="entry name" value="CpoB_C"/>
</dbReference>
<dbReference type="OrthoDB" id="9768142at2"/>
<reference evidence="3 4" key="2">
    <citation type="submission" date="2017-09" db="EMBL/GenBank/DDBJ databases">
        <title>The genome of whitefly Bemisia tabaci, a global crop pest, provides novel insights into virus transmission, host adaptation and insecticide resistance.</title>
        <authorList>
            <person name="Kaur N."/>
            <person name="Kliot A."/>
            <person name="Pinheiro P.V."/>
            <person name="Luan J."/>
            <person name="Zheng Y."/>
            <person name="Liu W."/>
            <person name="Sun H."/>
            <person name="Yang X."/>
            <person name="Xu Y."/>
            <person name="Luo Y."/>
            <person name="Kruse A."/>
            <person name="Fisher T.W."/>
            <person name="Nelson D.R."/>
            <person name="Elimelech M."/>
            <person name="MacCoss M."/>
            <person name="Johnson R."/>
            <person name="Cohen E."/>
            <person name="Hunter W.B."/>
            <person name="Brown J.K."/>
            <person name="Jander G."/>
            <person name="Cilia M."/>
            <person name="Douglas A.E."/>
            <person name="Ghanim M."/>
            <person name="Simmons A.M."/>
            <person name="Wintermantel W.M."/>
            <person name="Ling K.-S."/>
            <person name="Fei Z."/>
        </authorList>
    </citation>
    <scope>NUCLEOTIDE SEQUENCE [LARGE SCALE GENOMIC DNA]</scope>
    <source>
        <strain evidence="3 4">MEAM1</strain>
    </source>
</reference>
<keyword evidence="1" id="KW-0132">Cell division</keyword>
<dbReference type="InterPro" id="IPR011990">
    <property type="entry name" value="TPR-like_helical_dom_sf"/>
</dbReference>
<dbReference type="PROSITE" id="PS50005">
    <property type="entry name" value="TPR"/>
    <property type="match status" value="1"/>
</dbReference>
<dbReference type="Gene3D" id="1.25.40.10">
    <property type="entry name" value="Tetratricopeptide repeat domain"/>
    <property type="match status" value="1"/>
</dbReference>
<gene>
    <name evidence="1" type="primary">cpoB</name>
    <name evidence="3" type="ORF">BA171_04365</name>
</gene>
<dbReference type="InterPro" id="IPR032519">
    <property type="entry name" value="YbgF_tri"/>
</dbReference>
<comment type="subcellular location">
    <subcellularLocation>
        <location evidence="1">Periplasm</location>
    </subcellularLocation>
</comment>